<dbReference type="EMBL" id="FMUE01000011">
    <property type="protein sequence ID" value="SCX32657.1"/>
    <property type="molecule type" value="Genomic_DNA"/>
</dbReference>
<organism evidence="1 2">
    <name type="scientific">Agrobacterium rosae</name>
    <dbReference type="NCBI Taxonomy" id="1972867"/>
    <lineage>
        <taxon>Bacteria</taxon>
        <taxon>Pseudomonadati</taxon>
        <taxon>Pseudomonadota</taxon>
        <taxon>Alphaproteobacteria</taxon>
        <taxon>Hyphomicrobiales</taxon>
        <taxon>Rhizobiaceae</taxon>
        <taxon>Rhizobium/Agrobacterium group</taxon>
        <taxon>Agrobacterium</taxon>
    </lineage>
</organism>
<protein>
    <submittedName>
        <fullName evidence="1">Uncharacterized protein</fullName>
    </submittedName>
</protein>
<dbReference type="AlphaFoldDB" id="A0A1R3U714"/>
<reference evidence="2" key="1">
    <citation type="submission" date="2016-10" db="EMBL/GenBank/DDBJ databases">
        <authorList>
            <person name="Wibberg D."/>
        </authorList>
    </citation>
    <scope>NUCLEOTIDE SEQUENCE [LARGE SCALE GENOMIC DNA]</scope>
</reference>
<sequence length="65" mass="7514">MRTAEPSVRMIKRVATRLGDTEGVERMRLPESIERCTRLHWIIFRTVGRGVRYLEYKGAGADLHA</sequence>
<accession>A0A1R3U714</accession>
<evidence type="ECO:0000313" key="2">
    <source>
        <dbReference type="Proteomes" id="UP000187891"/>
    </source>
</evidence>
<proteinExistence type="predicted"/>
<gene>
    <name evidence="1" type="ORF">DSM25559_3968</name>
</gene>
<dbReference type="Proteomes" id="UP000187891">
    <property type="component" value="Unassembled WGS sequence"/>
</dbReference>
<evidence type="ECO:0000313" key="1">
    <source>
        <dbReference type="EMBL" id="SCX32657.1"/>
    </source>
</evidence>
<name>A0A1R3U714_9HYPH</name>